<feature type="chain" id="PRO_5041339541" evidence="1">
    <location>
        <begin position="28"/>
        <end position="350"/>
    </location>
</feature>
<dbReference type="EMBL" id="JAOCDZ010000018">
    <property type="protein sequence ID" value="MDH0738632.1"/>
    <property type="molecule type" value="Genomic_DNA"/>
</dbReference>
<dbReference type="AlphaFoldDB" id="A0AA42LSC2"/>
<feature type="signal peptide" evidence="1">
    <location>
        <begin position="1"/>
        <end position="27"/>
    </location>
</feature>
<keyword evidence="1" id="KW-0732">Signal</keyword>
<gene>
    <name evidence="2" type="ORF">N5D93_22635</name>
</gene>
<evidence type="ECO:0000313" key="2">
    <source>
        <dbReference type="EMBL" id="MDH0738632.1"/>
    </source>
</evidence>
<proteinExistence type="predicted"/>
<protein>
    <submittedName>
        <fullName evidence="2">TraU family protein</fullName>
    </submittedName>
</protein>
<reference evidence="2" key="1">
    <citation type="submission" date="2022-09" db="EMBL/GenBank/DDBJ databases">
        <title>Intensive care unit water sources are persistently colonized with multi-drug resistant bacteria and are the site of extensive horizontal gene transfer of antibiotic resistance genes.</title>
        <authorList>
            <person name="Diorio-Toth L."/>
        </authorList>
    </citation>
    <scope>NUCLEOTIDE SEQUENCE</scope>
    <source>
        <strain evidence="2">GD03843</strain>
    </source>
</reference>
<evidence type="ECO:0000256" key="1">
    <source>
        <dbReference type="SAM" id="SignalP"/>
    </source>
</evidence>
<comment type="caution">
    <text evidence="2">The sequence shown here is derived from an EMBL/GenBank/DDBJ whole genome shotgun (WGS) entry which is preliminary data.</text>
</comment>
<name>A0AA42LSC2_9BURK</name>
<dbReference type="InterPro" id="IPR009649">
    <property type="entry name" value="TraU"/>
</dbReference>
<sequence>MSSQFRRAFRRAVFAVALACSALSANADSLTCEGEFPNPITAYCWSCVYPIRLFGQDLLKRGGEDFDTGFNNAFCFCKSPPQVGVPTSFWEMVYMTDVTTVPWCFPLLGGVRLNAGINDNKVGMTSHKETAGIGPLSRSTFRWVHGYTNPLMYVLDVLLDAGCLTKGSISPAWPAEVDPAYDDWELSTTMNPISFAVANMAGIAAGTVDAVAALVDFPRPELFWTAGAWGSIYPYTGWVYPHVSNDATSRLLSTRMLAWQHEFKSMAAHYGEDASCSQAGYWQPIMDKRQYKFQRLWPVPQTKKIDGTCCGPIGRSTLLAEEGVEVPSGKYRDFGYGIFRKRDCCSGAWP</sequence>
<dbReference type="RefSeq" id="WP_054470987.1">
    <property type="nucleotide sequence ID" value="NZ_JAOCDZ010000018.1"/>
</dbReference>
<dbReference type="Proteomes" id="UP001161094">
    <property type="component" value="Unassembled WGS sequence"/>
</dbReference>
<organism evidence="2 3">
    <name type="scientific">Achromobacter spanius</name>
    <dbReference type="NCBI Taxonomy" id="217203"/>
    <lineage>
        <taxon>Bacteria</taxon>
        <taxon>Pseudomonadati</taxon>
        <taxon>Pseudomonadota</taxon>
        <taxon>Betaproteobacteria</taxon>
        <taxon>Burkholderiales</taxon>
        <taxon>Alcaligenaceae</taxon>
        <taxon>Achromobacter</taxon>
    </lineage>
</organism>
<evidence type="ECO:0000313" key="3">
    <source>
        <dbReference type="Proteomes" id="UP001161094"/>
    </source>
</evidence>
<dbReference type="Pfam" id="PF06834">
    <property type="entry name" value="TraU"/>
    <property type="match status" value="1"/>
</dbReference>
<accession>A0AA42LSC2</accession>